<protein>
    <submittedName>
        <fullName evidence="2">Uncharacterized protein</fullName>
    </submittedName>
</protein>
<name>A0ABY7DJJ3_MYAAR</name>
<accession>A0ABY7DJJ3</accession>
<reference evidence="2" key="1">
    <citation type="submission" date="2022-11" db="EMBL/GenBank/DDBJ databases">
        <title>Centuries of genome instability and evolution in soft-shell clam transmissible cancer (bioRxiv).</title>
        <authorList>
            <person name="Hart S.F.M."/>
            <person name="Yonemitsu M.A."/>
            <person name="Giersch R.M."/>
            <person name="Beal B.F."/>
            <person name="Arriagada G."/>
            <person name="Davis B.W."/>
            <person name="Ostrander E.A."/>
            <person name="Goff S.P."/>
            <person name="Metzger M.J."/>
        </authorList>
    </citation>
    <scope>NUCLEOTIDE SEQUENCE</scope>
    <source>
        <strain evidence="2">MELC-2E11</strain>
        <tissue evidence="2">Siphon/mantle</tissue>
    </source>
</reference>
<keyword evidence="3" id="KW-1185">Reference proteome</keyword>
<dbReference type="EMBL" id="CP111013">
    <property type="protein sequence ID" value="WAQ96872.1"/>
    <property type="molecule type" value="Genomic_DNA"/>
</dbReference>
<feature type="compositionally biased region" description="Basic and acidic residues" evidence="1">
    <location>
        <begin position="97"/>
        <end position="107"/>
    </location>
</feature>
<evidence type="ECO:0000313" key="2">
    <source>
        <dbReference type="EMBL" id="WAQ96872.1"/>
    </source>
</evidence>
<sequence length="184" mass="20664">MDDGALCYVDVENTKFGDPNQILSRALPGSLLVKRWSLSRLNGSSNDKTTYPKSLFMLRSATGQHWNGSKGFRKEQGDPEPQFEGLHKPSARQFTGNKKDGARESRSRLCGHSPKSALPGKVGDLNRSIMTIIQVIRNLNAVLRKHFLFEVRRCHLVFLLCDARKGYLLLQSSVLHADLLSKAW</sequence>
<dbReference type="Proteomes" id="UP001164746">
    <property type="component" value="Chromosome 2"/>
</dbReference>
<evidence type="ECO:0000256" key="1">
    <source>
        <dbReference type="SAM" id="MobiDB-lite"/>
    </source>
</evidence>
<evidence type="ECO:0000313" key="3">
    <source>
        <dbReference type="Proteomes" id="UP001164746"/>
    </source>
</evidence>
<organism evidence="2 3">
    <name type="scientific">Mya arenaria</name>
    <name type="common">Soft-shell clam</name>
    <dbReference type="NCBI Taxonomy" id="6604"/>
    <lineage>
        <taxon>Eukaryota</taxon>
        <taxon>Metazoa</taxon>
        <taxon>Spiralia</taxon>
        <taxon>Lophotrochozoa</taxon>
        <taxon>Mollusca</taxon>
        <taxon>Bivalvia</taxon>
        <taxon>Autobranchia</taxon>
        <taxon>Heteroconchia</taxon>
        <taxon>Euheterodonta</taxon>
        <taxon>Imparidentia</taxon>
        <taxon>Neoheterodontei</taxon>
        <taxon>Myida</taxon>
        <taxon>Myoidea</taxon>
        <taxon>Myidae</taxon>
        <taxon>Mya</taxon>
    </lineage>
</organism>
<feature type="region of interest" description="Disordered" evidence="1">
    <location>
        <begin position="67"/>
        <end position="115"/>
    </location>
</feature>
<gene>
    <name evidence="2" type="ORF">MAR_029562</name>
</gene>
<proteinExistence type="predicted"/>